<comment type="caution">
    <text evidence="2">The sequence shown here is derived from an EMBL/GenBank/DDBJ whole genome shotgun (WGS) entry which is preliminary data.</text>
</comment>
<organism evidence="2 3">
    <name type="scientific">Euplotes crassus</name>
    <dbReference type="NCBI Taxonomy" id="5936"/>
    <lineage>
        <taxon>Eukaryota</taxon>
        <taxon>Sar</taxon>
        <taxon>Alveolata</taxon>
        <taxon>Ciliophora</taxon>
        <taxon>Intramacronucleata</taxon>
        <taxon>Spirotrichea</taxon>
        <taxon>Hypotrichia</taxon>
        <taxon>Euplotida</taxon>
        <taxon>Euplotidae</taxon>
        <taxon>Moneuplotes</taxon>
    </lineage>
</organism>
<accession>A0AAD1U4G0</accession>
<gene>
    <name evidence="2" type="ORF">ECRASSUSDP1_LOCUS3413</name>
</gene>
<dbReference type="AlphaFoldDB" id="A0AAD1U4G0"/>
<dbReference type="Proteomes" id="UP001295684">
    <property type="component" value="Unassembled WGS sequence"/>
</dbReference>
<feature type="compositionally biased region" description="Basic and acidic residues" evidence="1">
    <location>
        <begin position="143"/>
        <end position="161"/>
    </location>
</feature>
<keyword evidence="3" id="KW-1185">Reference proteome</keyword>
<dbReference type="EMBL" id="CAMPGE010003269">
    <property type="protein sequence ID" value="CAI2362095.1"/>
    <property type="molecule type" value="Genomic_DNA"/>
</dbReference>
<feature type="compositionally biased region" description="Low complexity" evidence="1">
    <location>
        <begin position="254"/>
        <end position="269"/>
    </location>
</feature>
<proteinExistence type="predicted"/>
<feature type="region of interest" description="Disordered" evidence="1">
    <location>
        <begin position="254"/>
        <end position="273"/>
    </location>
</feature>
<evidence type="ECO:0000313" key="3">
    <source>
        <dbReference type="Proteomes" id="UP001295684"/>
    </source>
</evidence>
<evidence type="ECO:0000313" key="2">
    <source>
        <dbReference type="EMBL" id="CAI2362095.1"/>
    </source>
</evidence>
<feature type="compositionally biased region" description="Basic and acidic residues" evidence="1">
    <location>
        <begin position="289"/>
        <end position="301"/>
    </location>
</feature>
<protein>
    <submittedName>
        <fullName evidence="2">Uncharacterized protein</fullName>
    </submittedName>
</protein>
<name>A0AAD1U4G0_EUPCR</name>
<feature type="region of interest" description="Disordered" evidence="1">
    <location>
        <begin position="282"/>
        <end position="301"/>
    </location>
</feature>
<evidence type="ECO:0000256" key="1">
    <source>
        <dbReference type="SAM" id="MobiDB-lite"/>
    </source>
</evidence>
<sequence>MNFKSELVSIENSTDRTSVVEHKKNLLLYQTNLENEELDFLGTQVCASRNHGSKIYLNSKENIFRRNRTICTNTNSKSISFCQKSKKTRGSQSCHQIASTLVPQIKVLSRFSCKHLIPVAEIVKNYSFGTLPFHHPVVTQNKDTVDTDSKPKNNYSREQRKRTEEFDVISVSASIVSQDFNTSFPKDDRSLKIEDYSRIQENSTVNIDDIRRLKTSYGQRIKLNTKKNDLNPDLLDSNFIEPLIRKSQTLSRSNLNQPNLLRPNLQSQNCSNPGLIANLSKQATLKSPSKQDPKNDPKEDRLFKKLQYCDTKKIREEFKKITNSIKATQKSSKIRKFKRSSHARKIRNNLKLSKRMKINIKPFASTFSEMYSSADALTSFKMHKSFLSSKYIAPSYLSKATQRECALPDYLKSKHCTLEDELDPQKIQSTKAYSFMRAKRVNYFEEGKTHKIDISGQESTEMNPIESKEIIKSIKTHLKSGYSFSRAGQEFGATYGTRNYDPRLIDQKMTPSPGAYFT</sequence>
<reference evidence="2" key="1">
    <citation type="submission" date="2023-07" db="EMBL/GenBank/DDBJ databases">
        <authorList>
            <consortium name="AG Swart"/>
            <person name="Singh M."/>
            <person name="Singh A."/>
            <person name="Seah K."/>
            <person name="Emmerich C."/>
        </authorList>
    </citation>
    <scope>NUCLEOTIDE SEQUENCE</scope>
    <source>
        <strain evidence="2">DP1</strain>
    </source>
</reference>
<feature type="region of interest" description="Disordered" evidence="1">
    <location>
        <begin position="141"/>
        <end position="161"/>
    </location>
</feature>